<accession>D7T5N2</accession>
<dbReference type="STRING" id="29760.D7T5N2"/>
<keyword evidence="2" id="KW-1185">Reference proteome</keyword>
<name>D7T5N2_VITVI</name>
<dbReference type="AlphaFoldDB" id="D7T5N2"/>
<evidence type="ECO:0000313" key="2">
    <source>
        <dbReference type="Proteomes" id="UP000009183"/>
    </source>
</evidence>
<dbReference type="PANTHER" id="PTHR47367:SF1">
    <property type="entry name" value="OS07G0486500 PROTEIN"/>
    <property type="match status" value="1"/>
</dbReference>
<reference evidence="2" key="1">
    <citation type="journal article" date="2007" name="Nature">
        <title>The grapevine genome sequence suggests ancestral hexaploidization in major angiosperm phyla.</title>
        <authorList>
            <consortium name="The French-Italian Public Consortium for Grapevine Genome Characterization."/>
            <person name="Jaillon O."/>
            <person name="Aury J.-M."/>
            <person name="Noel B."/>
            <person name="Policriti A."/>
            <person name="Clepet C."/>
            <person name="Casagrande A."/>
            <person name="Choisne N."/>
            <person name="Aubourg S."/>
            <person name="Vitulo N."/>
            <person name="Jubin C."/>
            <person name="Vezzi A."/>
            <person name="Legeai F."/>
            <person name="Hugueney P."/>
            <person name="Dasilva C."/>
            <person name="Horner D."/>
            <person name="Mica E."/>
            <person name="Jublot D."/>
            <person name="Poulain J."/>
            <person name="Bruyere C."/>
            <person name="Billault A."/>
            <person name="Segurens B."/>
            <person name="Gouyvenoux M."/>
            <person name="Ugarte E."/>
            <person name="Cattonaro F."/>
            <person name="Anthouard V."/>
            <person name="Vico V."/>
            <person name="Del Fabbro C."/>
            <person name="Alaux M."/>
            <person name="Di Gaspero G."/>
            <person name="Dumas V."/>
            <person name="Felice N."/>
            <person name="Paillard S."/>
            <person name="Juman I."/>
            <person name="Moroldo M."/>
            <person name="Scalabrin S."/>
            <person name="Canaguier A."/>
            <person name="Le Clainche I."/>
            <person name="Malacrida G."/>
            <person name="Durand E."/>
            <person name="Pesole G."/>
            <person name="Laucou V."/>
            <person name="Chatelet P."/>
            <person name="Merdinoglu D."/>
            <person name="Delledonne M."/>
            <person name="Pezzotti M."/>
            <person name="Lecharny A."/>
            <person name="Scarpelli C."/>
            <person name="Artiguenave F."/>
            <person name="Pe M.E."/>
            <person name="Valle G."/>
            <person name="Morgante M."/>
            <person name="Caboche M."/>
            <person name="Adam-Blondon A.-F."/>
            <person name="Weissenbach J."/>
            <person name="Quetier F."/>
            <person name="Wincker P."/>
        </authorList>
    </citation>
    <scope>NUCLEOTIDE SEQUENCE [LARGE SCALE GENOMIC DNA]</scope>
    <source>
        <strain evidence="2">cv. Pinot noir / PN40024</strain>
    </source>
</reference>
<dbReference type="InParanoid" id="D7T5N2"/>
<dbReference type="OrthoDB" id="19923at2759"/>
<dbReference type="HOGENOM" id="CLU_3072634_0_0_1"/>
<sequence>MIMLGKTFDGYFFVQVAKVTTEKSKTILTDIEQWQKGVASTDVFGVPIEVTVQ</sequence>
<proteinExistence type="predicted"/>
<dbReference type="EMBL" id="FN595536">
    <property type="protein sequence ID" value="CBI25815.3"/>
    <property type="molecule type" value="Genomic_DNA"/>
</dbReference>
<dbReference type="PANTHER" id="PTHR47367">
    <property type="entry name" value="AUXIN-REGULATED PROTEIN-LIKE"/>
    <property type="match status" value="1"/>
</dbReference>
<organism evidence="1 2">
    <name type="scientific">Vitis vinifera</name>
    <name type="common">Grape</name>
    <dbReference type="NCBI Taxonomy" id="29760"/>
    <lineage>
        <taxon>Eukaryota</taxon>
        <taxon>Viridiplantae</taxon>
        <taxon>Streptophyta</taxon>
        <taxon>Embryophyta</taxon>
        <taxon>Tracheophyta</taxon>
        <taxon>Spermatophyta</taxon>
        <taxon>Magnoliopsida</taxon>
        <taxon>eudicotyledons</taxon>
        <taxon>Gunneridae</taxon>
        <taxon>Pentapetalae</taxon>
        <taxon>rosids</taxon>
        <taxon>Vitales</taxon>
        <taxon>Vitaceae</taxon>
        <taxon>Viteae</taxon>
        <taxon>Vitis</taxon>
    </lineage>
</organism>
<dbReference type="eggNOG" id="KOG4270">
    <property type="taxonomic scope" value="Eukaryota"/>
</dbReference>
<dbReference type="PaxDb" id="29760-VIT_00s0319g00040.t01"/>
<dbReference type="Proteomes" id="UP000009183">
    <property type="component" value="Unassembled WGS sequence, unordered"/>
</dbReference>
<gene>
    <name evidence="1" type="ORF">VIT_00s0319g00040</name>
</gene>
<evidence type="ECO:0000313" key="1">
    <source>
        <dbReference type="EMBL" id="CBI25815.3"/>
    </source>
</evidence>
<protein>
    <submittedName>
        <fullName evidence="1">Uncharacterized protein</fullName>
    </submittedName>
</protein>